<feature type="transmembrane region" description="Helical" evidence="8">
    <location>
        <begin position="194"/>
        <end position="216"/>
    </location>
</feature>
<feature type="transmembrane region" description="Helical" evidence="8">
    <location>
        <begin position="316"/>
        <end position="337"/>
    </location>
</feature>
<evidence type="ECO:0000256" key="7">
    <source>
        <dbReference type="ARBA" id="ARBA00023136"/>
    </source>
</evidence>
<dbReference type="GO" id="GO:0005886">
    <property type="term" value="C:plasma membrane"/>
    <property type="evidence" value="ECO:0007669"/>
    <property type="project" value="UniProtKB-SubCell"/>
</dbReference>
<keyword evidence="2" id="KW-0813">Transport</keyword>
<dbReference type="GO" id="GO:0030001">
    <property type="term" value="P:metal ion transport"/>
    <property type="evidence" value="ECO:0007669"/>
    <property type="project" value="UniProtKB-ARBA"/>
</dbReference>
<keyword evidence="7 8" id="KW-0472">Membrane</keyword>
<keyword evidence="10" id="KW-1185">Reference proteome</keyword>
<dbReference type="EMBL" id="CP063196">
    <property type="protein sequence ID" value="UOE22004.1"/>
    <property type="molecule type" value="Genomic_DNA"/>
</dbReference>
<dbReference type="PANTHER" id="PTHR32024:SF1">
    <property type="entry name" value="KTR SYSTEM POTASSIUM UPTAKE PROTEIN B"/>
    <property type="match status" value="1"/>
</dbReference>
<feature type="transmembrane region" description="Helical" evidence="8">
    <location>
        <begin position="358"/>
        <end position="379"/>
    </location>
</feature>
<organism evidence="9 10">
    <name type="scientific">Thermobifida halotolerans</name>
    <dbReference type="NCBI Taxonomy" id="483545"/>
    <lineage>
        <taxon>Bacteria</taxon>
        <taxon>Bacillati</taxon>
        <taxon>Actinomycetota</taxon>
        <taxon>Actinomycetes</taxon>
        <taxon>Streptosporangiales</taxon>
        <taxon>Nocardiopsidaceae</taxon>
        <taxon>Thermobifida</taxon>
    </lineage>
</organism>
<evidence type="ECO:0000256" key="6">
    <source>
        <dbReference type="ARBA" id="ARBA00023065"/>
    </source>
</evidence>
<evidence type="ECO:0000256" key="8">
    <source>
        <dbReference type="SAM" id="Phobius"/>
    </source>
</evidence>
<comment type="subcellular location">
    <subcellularLocation>
        <location evidence="1">Cell membrane</location>
        <topology evidence="1">Multi-pass membrane protein</topology>
    </subcellularLocation>
</comment>
<evidence type="ECO:0000256" key="4">
    <source>
        <dbReference type="ARBA" id="ARBA00022692"/>
    </source>
</evidence>
<protein>
    <submittedName>
        <fullName evidence="9">TrkH family potassium uptake protein</fullName>
    </submittedName>
</protein>
<feature type="transmembrane region" description="Helical" evidence="8">
    <location>
        <begin position="16"/>
        <end position="34"/>
    </location>
</feature>
<feature type="transmembrane region" description="Helical" evidence="8">
    <location>
        <begin position="413"/>
        <end position="436"/>
    </location>
</feature>
<dbReference type="InterPro" id="IPR003445">
    <property type="entry name" value="Cat_transpt"/>
</dbReference>
<name>A0AA97M5Y7_9ACTN</name>
<feature type="transmembrane region" description="Helical" evidence="8">
    <location>
        <begin position="77"/>
        <end position="101"/>
    </location>
</feature>
<dbReference type="PANTHER" id="PTHR32024">
    <property type="entry name" value="TRK SYSTEM POTASSIUM UPTAKE PROTEIN TRKG-RELATED"/>
    <property type="match status" value="1"/>
</dbReference>
<dbReference type="Pfam" id="PF02386">
    <property type="entry name" value="TrkH"/>
    <property type="match status" value="1"/>
</dbReference>
<feature type="transmembrane region" description="Helical" evidence="8">
    <location>
        <begin position="128"/>
        <end position="151"/>
    </location>
</feature>
<gene>
    <name evidence="9" type="ORF">NI17_011695</name>
</gene>
<dbReference type="KEGG" id="thao:NI17_011695"/>
<reference evidence="9" key="1">
    <citation type="submission" date="2020-10" db="EMBL/GenBank/DDBJ databases">
        <title>De novo genome project of the cellulose decomposer Thermobifida halotolerans type strain.</title>
        <authorList>
            <person name="Nagy I."/>
            <person name="Horvath B."/>
            <person name="Kukolya J."/>
            <person name="Nagy I."/>
            <person name="Orsini M."/>
        </authorList>
    </citation>
    <scope>NUCLEOTIDE SEQUENCE</scope>
    <source>
        <strain evidence="9">DSM 44931</strain>
    </source>
</reference>
<feature type="transmembrane region" description="Helical" evidence="8">
    <location>
        <begin position="46"/>
        <end position="65"/>
    </location>
</feature>
<dbReference type="RefSeq" id="WP_084012777.1">
    <property type="nucleotide sequence ID" value="NZ_CP063196.1"/>
</dbReference>
<evidence type="ECO:0000313" key="9">
    <source>
        <dbReference type="EMBL" id="UOE22004.1"/>
    </source>
</evidence>
<evidence type="ECO:0000256" key="5">
    <source>
        <dbReference type="ARBA" id="ARBA00022989"/>
    </source>
</evidence>
<feature type="transmembrane region" description="Helical" evidence="8">
    <location>
        <begin position="237"/>
        <end position="256"/>
    </location>
</feature>
<evidence type="ECO:0000256" key="2">
    <source>
        <dbReference type="ARBA" id="ARBA00022448"/>
    </source>
</evidence>
<keyword evidence="4 8" id="KW-0812">Transmembrane</keyword>
<keyword evidence="6" id="KW-0406">Ion transport</keyword>
<dbReference type="Proteomes" id="UP000265719">
    <property type="component" value="Chromosome"/>
</dbReference>
<sequence length="453" mass="48631">MSRSPRIRAWRRSPQVTVATFAILITLGTAMLMLPAASQTGTATDFTTALFTAVSAVCVTGLIIVDTPAYWSFLGEWVILVLIQIGGLGIMTLTTTLILLVRQRINLRVQLSAEAETKAWTLGDVRRAVLGIIGFSLLFEAVTAVALTLRFLAGYGYPPEQALYHGLFHAVSAFNNAGFALYSDSVMGFATDPWIILPLAFAVVSGGLGFPVWIELWRRTRTRRTGAGKRLSLHTRITLWTSGVLLAVGTVTTTALEWNKAGTLGPMSIGEKILSGFFHSVVTRTAGFNSLDTAEFQTQTLFVTDMLMFIGGGSGGTAGGIKVTTFSLLAFVVYASVRGESAVHVGHRRLARGVERQAIVVALLAIGTVFVSTLVMMTITPFTLDQLLFEVISAFATVGLSTGITADLPAAGQYLLCLLMFAGRVGPITLASALALRHTTRRFEYPEERAIVG</sequence>
<accession>A0AA97M5Y7</accession>
<evidence type="ECO:0000256" key="1">
    <source>
        <dbReference type="ARBA" id="ARBA00004651"/>
    </source>
</evidence>
<evidence type="ECO:0000256" key="3">
    <source>
        <dbReference type="ARBA" id="ARBA00022475"/>
    </source>
</evidence>
<dbReference type="GO" id="GO:0008324">
    <property type="term" value="F:monoatomic cation transmembrane transporter activity"/>
    <property type="evidence" value="ECO:0007669"/>
    <property type="project" value="InterPro"/>
</dbReference>
<keyword evidence="5 8" id="KW-1133">Transmembrane helix</keyword>
<dbReference type="AlphaFoldDB" id="A0AA97M5Y7"/>
<proteinExistence type="predicted"/>
<evidence type="ECO:0000313" key="10">
    <source>
        <dbReference type="Proteomes" id="UP000265719"/>
    </source>
</evidence>
<keyword evidence="3" id="KW-1003">Cell membrane</keyword>